<keyword evidence="3" id="KW-1185">Reference proteome</keyword>
<feature type="transmembrane region" description="Helical" evidence="1">
    <location>
        <begin position="21"/>
        <end position="49"/>
    </location>
</feature>
<reference evidence="2 3" key="1">
    <citation type="journal article" date="2018" name="G3 (Bethesda)">
        <title>Phylogenetic and Phylogenomic Definition of Rhizopus Species.</title>
        <authorList>
            <person name="Gryganskyi A.P."/>
            <person name="Golan J."/>
            <person name="Dolatabadi S."/>
            <person name="Mondo S."/>
            <person name="Robb S."/>
            <person name="Idnurm A."/>
            <person name="Muszewska A."/>
            <person name="Steczkiewicz K."/>
            <person name="Masonjones S."/>
            <person name="Liao H.L."/>
            <person name="Gajdeczka M.T."/>
            <person name="Anike F."/>
            <person name="Vuek A."/>
            <person name="Anishchenko I.M."/>
            <person name="Voigt K."/>
            <person name="de Hoog G.S."/>
            <person name="Smith M.E."/>
            <person name="Heitman J."/>
            <person name="Vilgalys R."/>
            <person name="Stajich J.E."/>
        </authorList>
    </citation>
    <scope>NUCLEOTIDE SEQUENCE [LARGE SCALE GENOMIC DNA]</scope>
    <source>
        <strain evidence="2 3">CBS 357.93</strain>
    </source>
</reference>
<dbReference type="OrthoDB" id="5086884at2759"/>
<dbReference type="AlphaFoldDB" id="A0A367JQC2"/>
<protein>
    <submittedName>
        <fullName evidence="2">Uncharacterized protein</fullName>
    </submittedName>
</protein>
<keyword evidence="1" id="KW-0472">Membrane</keyword>
<comment type="caution">
    <text evidence="2">The sequence shown here is derived from an EMBL/GenBank/DDBJ whole genome shotgun (WGS) entry which is preliminary data.</text>
</comment>
<evidence type="ECO:0000313" key="2">
    <source>
        <dbReference type="EMBL" id="RCH92128.1"/>
    </source>
</evidence>
<organism evidence="2 3">
    <name type="scientific">Rhizopus azygosporus</name>
    <name type="common">Rhizopus microsporus var. azygosporus</name>
    <dbReference type="NCBI Taxonomy" id="86630"/>
    <lineage>
        <taxon>Eukaryota</taxon>
        <taxon>Fungi</taxon>
        <taxon>Fungi incertae sedis</taxon>
        <taxon>Mucoromycota</taxon>
        <taxon>Mucoromycotina</taxon>
        <taxon>Mucoromycetes</taxon>
        <taxon>Mucorales</taxon>
        <taxon>Mucorineae</taxon>
        <taxon>Rhizopodaceae</taxon>
        <taxon>Rhizopus</taxon>
    </lineage>
</organism>
<keyword evidence="1" id="KW-1133">Transmembrane helix</keyword>
<proteinExistence type="predicted"/>
<sequence>MDAIKSFSKRKPFLLSIRSSKLYVLATVALSLFTDMVTESIIIPIVPFITDAIERGVDMNSSHFDVYNSQLSNPESVSKDSGTLLALFSVGIIVGSLAFGYL</sequence>
<feature type="non-terminal residue" evidence="2">
    <location>
        <position position="102"/>
    </location>
</feature>
<keyword evidence="1" id="KW-0812">Transmembrane</keyword>
<dbReference type="EMBL" id="PJQL01000873">
    <property type="protein sequence ID" value="RCH92128.1"/>
    <property type="molecule type" value="Genomic_DNA"/>
</dbReference>
<evidence type="ECO:0000256" key="1">
    <source>
        <dbReference type="SAM" id="Phobius"/>
    </source>
</evidence>
<name>A0A367JQC2_RHIAZ</name>
<feature type="transmembrane region" description="Helical" evidence="1">
    <location>
        <begin position="82"/>
        <end position="101"/>
    </location>
</feature>
<gene>
    <name evidence="2" type="ORF">CU097_013338</name>
</gene>
<evidence type="ECO:0000313" key="3">
    <source>
        <dbReference type="Proteomes" id="UP000252139"/>
    </source>
</evidence>
<dbReference type="Proteomes" id="UP000252139">
    <property type="component" value="Unassembled WGS sequence"/>
</dbReference>
<accession>A0A367JQC2</accession>